<organism evidence="1 2">
    <name type="scientific">Datura stramonium</name>
    <name type="common">Jimsonweed</name>
    <name type="synonym">Common thornapple</name>
    <dbReference type="NCBI Taxonomy" id="4076"/>
    <lineage>
        <taxon>Eukaryota</taxon>
        <taxon>Viridiplantae</taxon>
        <taxon>Streptophyta</taxon>
        <taxon>Embryophyta</taxon>
        <taxon>Tracheophyta</taxon>
        <taxon>Spermatophyta</taxon>
        <taxon>Magnoliopsida</taxon>
        <taxon>eudicotyledons</taxon>
        <taxon>Gunneridae</taxon>
        <taxon>Pentapetalae</taxon>
        <taxon>asterids</taxon>
        <taxon>lamiids</taxon>
        <taxon>Solanales</taxon>
        <taxon>Solanaceae</taxon>
        <taxon>Solanoideae</taxon>
        <taxon>Datureae</taxon>
        <taxon>Datura</taxon>
    </lineage>
</organism>
<reference evidence="1 2" key="1">
    <citation type="journal article" date="2021" name="BMC Genomics">
        <title>Datura genome reveals duplications of psychoactive alkaloid biosynthetic genes and high mutation rate following tissue culture.</title>
        <authorList>
            <person name="Rajewski A."/>
            <person name="Carter-House D."/>
            <person name="Stajich J."/>
            <person name="Litt A."/>
        </authorList>
    </citation>
    <scope>NUCLEOTIDE SEQUENCE [LARGE SCALE GENOMIC DNA]</scope>
    <source>
        <strain evidence="1">AR-01</strain>
    </source>
</reference>
<dbReference type="Proteomes" id="UP000823775">
    <property type="component" value="Unassembled WGS sequence"/>
</dbReference>
<name>A0ABS8VGB3_DATST</name>
<protein>
    <submittedName>
        <fullName evidence="1">Uncharacterized protein</fullName>
    </submittedName>
</protein>
<accession>A0ABS8VGB3</accession>
<keyword evidence="2" id="KW-1185">Reference proteome</keyword>
<evidence type="ECO:0000313" key="2">
    <source>
        <dbReference type="Proteomes" id="UP000823775"/>
    </source>
</evidence>
<gene>
    <name evidence="1" type="ORF">HAX54_036091</name>
</gene>
<sequence>MASLSGKPSTEEVLFSSMFLKSCCRIGTSTFSEKGQCFAGLLIQVIRQFIHPSQPFTYNPLLHNQTMLLRNALFLTYGLALFRLKGTLYCYGFLPWMLEIAQIDLSTSTKCEKETRTNCNVGYARKYDQQQNQLA</sequence>
<dbReference type="EMBL" id="JACEIK010004753">
    <property type="protein sequence ID" value="MCD9646325.1"/>
    <property type="molecule type" value="Genomic_DNA"/>
</dbReference>
<comment type="caution">
    <text evidence="1">The sequence shown here is derived from an EMBL/GenBank/DDBJ whole genome shotgun (WGS) entry which is preliminary data.</text>
</comment>
<proteinExistence type="predicted"/>
<evidence type="ECO:0000313" key="1">
    <source>
        <dbReference type="EMBL" id="MCD9646325.1"/>
    </source>
</evidence>